<gene>
    <name evidence="3" type="ORF">FHS57_003600</name>
</gene>
<organism evidence="3 4">
    <name type="scientific">Runella defluvii</name>
    <dbReference type="NCBI Taxonomy" id="370973"/>
    <lineage>
        <taxon>Bacteria</taxon>
        <taxon>Pseudomonadati</taxon>
        <taxon>Bacteroidota</taxon>
        <taxon>Cytophagia</taxon>
        <taxon>Cytophagales</taxon>
        <taxon>Spirosomataceae</taxon>
        <taxon>Runella</taxon>
    </lineage>
</organism>
<proteinExistence type="predicted"/>
<dbReference type="PANTHER" id="PTHR48081">
    <property type="entry name" value="AB HYDROLASE SUPERFAMILY PROTEIN C4A8.06C"/>
    <property type="match status" value="1"/>
</dbReference>
<evidence type="ECO:0000259" key="2">
    <source>
        <dbReference type="Pfam" id="PF20434"/>
    </source>
</evidence>
<dbReference type="AlphaFoldDB" id="A0A7W5ZPE6"/>
<dbReference type="InterPro" id="IPR029058">
    <property type="entry name" value="AB_hydrolase_fold"/>
</dbReference>
<dbReference type="EMBL" id="JACIBY010000007">
    <property type="protein sequence ID" value="MBB3839591.1"/>
    <property type="molecule type" value="Genomic_DNA"/>
</dbReference>
<dbReference type="Gene3D" id="3.40.50.1820">
    <property type="entry name" value="alpha/beta hydrolase"/>
    <property type="match status" value="1"/>
</dbReference>
<keyword evidence="4" id="KW-1185">Reference proteome</keyword>
<evidence type="ECO:0000313" key="3">
    <source>
        <dbReference type="EMBL" id="MBB3839591.1"/>
    </source>
</evidence>
<dbReference type="SUPFAM" id="SSF53474">
    <property type="entry name" value="alpha/beta-Hydrolases"/>
    <property type="match status" value="1"/>
</dbReference>
<reference evidence="3 4" key="1">
    <citation type="submission" date="2020-08" db="EMBL/GenBank/DDBJ databases">
        <title>Genomic Encyclopedia of Type Strains, Phase IV (KMG-IV): sequencing the most valuable type-strain genomes for metagenomic binning, comparative biology and taxonomic classification.</title>
        <authorList>
            <person name="Goeker M."/>
        </authorList>
    </citation>
    <scope>NUCLEOTIDE SEQUENCE [LARGE SCALE GENOMIC DNA]</scope>
    <source>
        <strain evidence="3 4">DSM 17976</strain>
    </source>
</reference>
<evidence type="ECO:0000313" key="4">
    <source>
        <dbReference type="Proteomes" id="UP000541352"/>
    </source>
</evidence>
<feature type="domain" description="BD-FAE-like" evidence="2">
    <location>
        <begin position="70"/>
        <end position="264"/>
    </location>
</feature>
<dbReference type="Proteomes" id="UP000541352">
    <property type="component" value="Unassembled WGS sequence"/>
</dbReference>
<dbReference type="InterPro" id="IPR049492">
    <property type="entry name" value="BD-FAE-like_dom"/>
</dbReference>
<dbReference type="Pfam" id="PF20434">
    <property type="entry name" value="BD-FAE"/>
    <property type="match status" value="1"/>
</dbReference>
<comment type="caution">
    <text evidence="3">The sequence shown here is derived from an EMBL/GenBank/DDBJ whole genome shotgun (WGS) entry which is preliminary data.</text>
</comment>
<sequence>MAQAIDIERMNTCLKMTWKLSRVLLAFYLVTMALFGCQSETLTPFIDEQIASYKDLYDQSYGTDPLQRFDIHYPETVSGKPSEVLILLHGGSWSGGDKSFLTPSVEQLKKAQKNLTIVNANYRVTSKTGVRIGQQIEDIQQLVAFLKQKAGTYHLNEGAFVIGGVSAGGHLAMQYSYTHPTDGVRAVVGIVAPTDLTSKALREAGLEKSIVQLIGKSYEEAPLDFLQASPLNTMTPSAPRTILFYGGQDNIITPEQRVLTEAKLTLYGINHQVYFYPEQTHDFSAELLADKLINVFRGRY</sequence>
<evidence type="ECO:0000256" key="1">
    <source>
        <dbReference type="ARBA" id="ARBA00022801"/>
    </source>
</evidence>
<keyword evidence="1" id="KW-0378">Hydrolase</keyword>
<dbReference type="InterPro" id="IPR050300">
    <property type="entry name" value="GDXG_lipolytic_enzyme"/>
</dbReference>
<dbReference type="GO" id="GO:0016787">
    <property type="term" value="F:hydrolase activity"/>
    <property type="evidence" value="ECO:0007669"/>
    <property type="project" value="UniProtKB-KW"/>
</dbReference>
<name>A0A7W5ZPE6_9BACT</name>
<accession>A0A7W5ZPE6</accession>
<protein>
    <submittedName>
        <fullName evidence="3">Acetyl esterase/lipase</fullName>
    </submittedName>
</protein>